<sequence length="550" mass="57565">MTPDRPLGEIALNPNRVTLPPPFKTADARPDATSETATGARRGGDLAALGPADALSRVSHQIASTRPTAPAAAAAAAAASIAKPPPVKAVAAVAAATMQRNPSLDCDDGSTQSHPLSTAGSQDTNMTASTDPAFTPPASDAGTCAPGPSSQDSQLLQLSEIAAAQDRMDTEAWSSRKRMADGEVKSRRDSQSPVKGHSRNPSTVSRTSATGGYIGELSAELKTRLSYAMIKVNHGWQSNSLEEVETLASHAASPTSSTSTVHRRQGSSASPRIRLNAAPSSSAPLPYDSARQRRKSNSPPRSSLPKPTLAPPAAIQPSLNTNVPRSNPRRNSNPHRTPTLLSHSHTASPHTPAQLPTLQTGSRSRTTGDPMLFSPHQNVREQDAIESLLFMSSPGNSANLKHAFSPTGSPGPNFGAARPLVRHALPSGPRKPLPSSQRHAQPTRRPGFDKSPMPPPPGSPMDLDSPQQSHGTPGRGTPRRRMNGGGSHLRGTLSLPSGLGGGNGTARKMLRDEDIERMLDQAAAEAVDSSDDEEIQIPPPRRGVAGVMQA</sequence>
<name>A0ACD3ZQS9_FUSSC</name>
<dbReference type="EMBL" id="CP090041">
    <property type="protein sequence ID" value="UPL03192.1"/>
    <property type="molecule type" value="Genomic_DNA"/>
</dbReference>
<keyword evidence="2" id="KW-1185">Reference proteome</keyword>
<accession>A0ACD3ZQS9</accession>
<dbReference type="Proteomes" id="UP000830768">
    <property type="component" value="Chromosome 13"/>
</dbReference>
<evidence type="ECO:0000313" key="1">
    <source>
        <dbReference type="EMBL" id="UPL03192.1"/>
    </source>
</evidence>
<reference evidence="1" key="1">
    <citation type="submission" date="2021-11" db="EMBL/GenBank/DDBJ databases">
        <title>Fusarium solani-melongenae Genome sequencing and assembly.</title>
        <authorList>
            <person name="Xie S."/>
            <person name="Huang L."/>
            <person name="Zhang X."/>
        </authorList>
    </citation>
    <scope>NUCLEOTIDE SEQUENCE</scope>
    <source>
        <strain evidence="1">CRI 24-3</strain>
    </source>
</reference>
<gene>
    <name evidence="1" type="ORF">LCI18_014126</name>
</gene>
<protein>
    <submittedName>
        <fullName evidence="1">Uncharacterized protein</fullName>
    </submittedName>
</protein>
<proteinExistence type="predicted"/>
<organism evidence="1 2">
    <name type="scientific">Fusarium solani subsp. cucurbitae</name>
    <name type="common">Neocosmosporum cucurbitae</name>
    <dbReference type="NCBI Taxonomy" id="2747967"/>
    <lineage>
        <taxon>Eukaryota</taxon>
        <taxon>Fungi</taxon>
        <taxon>Dikarya</taxon>
        <taxon>Ascomycota</taxon>
        <taxon>Pezizomycotina</taxon>
        <taxon>Sordariomycetes</taxon>
        <taxon>Hypocreomycetidae</taxon>
        <taxon>Hypocreales</taxon>
        <taxon>Nectriaceae</taxon>
        <taxon>Fusarium</taxon>
        <taxon>Fusarium solani species complex</taxon>
    </lineage>
</organism>
<evidence type="ECO:0000313" key="2">
    <source>
        <dbReference type="Proteomes" id="UP000830768"/>
    </source>
</evidence>